<dbReference type="AlphaFoldDB" id="A0A5B7CYJ8"/>
<gene>
    <name evidence="1" type="ORF">E2C01_005222</name>
</gene>
<organism evidence="1 2">
    <name type="scientific">Portunus trituberculatus</name>
    <name type="common">Swimming crab</name>
    <name type="synonym">Neptunus trituberculatus</name>
    <dbReference type="NCBI Taxonomy" id="210409"/>
    <lineage>
        <taxon>Eukaryota</taxon>
        <taxon>Metazoa</taxon>
        <taxon>Ecdysozoa</taxon>
        <taxon>Arthropoda</taxon>
        <taxon>Crustacea</taxon>
        <taxon>Multicrustacea</taxon>
        <taxon>Malacostraca</taxon>
        <taxon>Eumalacostraca</taxon>
        <taxon>Eucarida</taxon>
        <taxon>Decapoda</taxon>
        <taxon>Pleocyemata</taxon>
        <taxon>Brachyura</taxon>
        <taxon>Eubrachyura</taxon>
        <taxon>Portunoidea</taxon>
        <taxon>Portunidae</taxon>
        <taxon>Portuninae</taxon>
        <taxon>Portunus</taxon>
    </lineage>
</organism>
<evidence type="ECO:0000313" key="2">
    <source>
        <dbReference type="Proteomes" id="UP000324222"/>
    </source>
</evidence>
<reference evidence="1 2" key="1">
    <citation type="submission" date="2019-05" db="EMBL/GenBank/DDBJ databases">
        <title>Another draft genome of Portunus trituberculatus and its Hox gene families provides insights of decapod evolution.</title>
        <authorList>
            <person name="Jeong J.-H."/>
            <person name="Song I."/>
            <person name="Kim S."/>
            <person name="Choi T."/>
            <person name="Kim D."/>
            <person name="Ryu S."/>
            <person name="Kim W."/>
        </authorList>
    </citation>
    <scope>NUCLEOTIDE SEQUENCE [LARGE SCALE GENOMIC DNA]</scope>
    <source>
        <tissue evidence="1">Muscle</tissue>
    </source>
</reference>
<evidence type="ECO:0000313" key="1">
    <source>
        <dbReference type="EMBL" id="MPC12523.1"/>
    </source>
</evidence>
<proteinExistence type="predicted"/>
<keyword evidence="2" id="KW-1185">Reference proteome</keyword>
<dbReference type="EMBL" id="VSRR010000220">
    <property type="protein sequence ID" value="MPC12523.1"/>
    <property type="molecule type" value="Genomic_DNA"/>
</dbReference>
<sequence>MVVVTGLGGGGDEGRVTDNYDVQARGPHAAQLTSALKLLLLLLPRPDPAAPFHSSPFARRCGARDYAPLLTRAAAVARRPSFSGGGCWSAVSSANQYSGEGREVPHYPPTHRHRFYQTINN</sequence>
<protein>
    <submittedName>
        <fullName evidence="1">Uncharacterized protein</fullName>
    </submittedName>
</protein>
<comment type="caution">
    <text evidence="1">The sequence shown here is derived from an EMBL/GenBank/DDBJ whole genome shotgun (WGS) entry which is preliminary data.</text>
</comment>
<accession>A0A5B7CYJ8</accession>
<dbReference type="Proteomes" id="UP000324222">
    <property type="component" value="Unassembled WGS sequence"/>
</dbReference>
<name>A0A5B7CYJ8_PORTR</name>